<dbReference type="InterPro" id="IPR050834">
    <property type="entry name" value="Glycosyltransf_2"/>
</dbReference>
<dbReference type="RefSeq" id="WP_345170094.1">
    <property type="nucleotide sequence ID" value="NZ_BAABJK010000009.1"/>
</dbReference>
<dbReference type="InterPro" id="IPR029044">
    <property type="entry name" value="Nucleotide-diphossugar_trans"/>
</dbReference>
<accession>A0ABP9HRA7</accession>
<dbReference type="InterPro" id="IPR001173">
    <property type="entry name" value="Glyco_trans_2-like"/>
</dbReference>
<dbReference type="CDD" id="cd00761">
    <property type="entry name" value="Glyco_tranf_GTA_type"/>
    <property type="match status" value="1"/>
</dbReference>
<evidence type="ECO:0000313" key="3">
    <source>
        <dbReference type="Proteomes" id="UP001501692"/>
    </source>
</evidence>
<dbReference type="Pfam" id="PF00535">
    <property type="entry name" value="Glycos_transf_2"/>
    <property type="match status" value="1"/>
</dbReference>
<comment type="caution">
    <text evidence="2">The sequence shown here is derived from an EMBL/GenBank/DDBJ whole genome shotgun (WGS) entry which is preliminary data.</text>
</comment>
<dbReference type="SUPFAM" id="SSF53448">
    <property type="entry name" value="Nucleotide-diphospho-sugar transferases"/>
    <property type="match status" value="1"/>
</dbReference>
<evidence type="ECO:0000259" key="1">
    <source>
        <dbReference type="Pfam" id="PF00535"/>
    </source>
</evidence>
<proteinExistence type="predicted"/>
<reference evidence="3" key="1">
    <citation type="journal article" date="2019" name="Int. J. Syst. Evol. Microbiol.">
        <title>The Global Catalogue of Microorganisms (GCM) 10K type strain sequencing project: providing services to taxonomists for standard genome sequencing and annotation.</title>
        <authorList>
            <consortium name="The Broad Institute Genomics Platform"/>
            <consortium name="The Broad Institute Genome Sequencing Center for Infectious Disease"/>
            <person name="Wu L."/>
            <person name="Ma J."/>
        </authorList>
    </citation>
    <scope>NUCLEOTIDE SEQUENCE [LARGE SCALE GENOMIC DNA]</scope>
    <source>
        <strain evidence="3">JCM 18287</strain>
    </source>
</reference>
<dbReference type="PANTHER" id="PTHR43685:SF2">
    <property type="entry name" value="GLYCOSYLTRANSFERASE 2-LIKE DOMAIN-CONTAINING PROTEIN"/>
    <property type="match status" value="1"/>
</dbReference>
<keyword evidence="3" id="KW-1185">Reference proteome</keyword>
<organism evidence="2 3">
    <name type="scientific">Algibacter aquimarinus</name>
    <dbReference type="NCBI Taxonomy" id="1136748"/>
    <lineage>
        <taxon>Bacteria</taxon>
        <taxon>Pseudomonadati</taxon>
        <taxon>Bacteroidota</taxon>
        <taxon>Flavobacteriia</taxon>
        <taxon>Flavobacteriales</taxon>
        <taxon>Flavobacteriaceae</taxon>
        <taxon>Algibacter</taxon>
    </lineage>
</organism>
<dbReference type="Proteomes" id="UP001501692">
    <property type="component" value="Unassembled WGS sequence"/>
</dbReference>
<dbReference type="Gene3D" id="3.90.550.10">
    <property type="entry name" value="Spore Coat Polysaccharide Biosynthesis Protein SpsA, Chain A"/>
    <property type="match status" value="1"/>
</dbReference>
<evidence type="ECO:0000313" key="2">
    <source>
        <dbReference type="EMBL" id="GAA4976070.1"/>
    </source>
</evidence>
<protein>
    <submittedName>
        <fullName evidence="2">Glycosyltransferase</fullName>
    </submittedName>
</protein>
<sequence>MNPILSIIVPCYNSEATLEATLKSILNQEYQEWEAIIVNDGSEDDLESIALKYIKKDSRFLYFKKENGGLGSARNYGIEKAKGKFIVPLDSDNQIEKEFTKEAISIFKDNSNIGVVYGNAEYYGEKSGIWEVGPFDLNRMLAHNYIDACAIYKKSLWEQVGGYDENMPHQGHEDWSFWIALISIKVKFYYLRKITFKYYVSSKSMINNFTEDMVLENQDYIISKYSRLYHAHYRTSFKYRRELRENFLNNLKSRKFVVDLICDTFFSFKLFNSKLDEF</sequence>
<feature type="domain" description="Glycosyltransferase 2-like" evidence="1">
    <location>
        <begin position="6"/>
        <end position="133"/>
    </location>
</feature>
<dbReference type="EMBL" id="BAABJK010000009">
    <property type="protein sequence ID" value="GAA4976070.1"/>
    <property type="molecule type" value="Genomic_DNA"/>
</dbReference>
<gene>
    <name evidence="2" type="ORF">GCM10023315_28600</name>
</gene>
<dbReference type="PANTHER" id="PTHR43685">
    <property type="entry name" value="GLYCOSYLTRANSFERASE"/>
    <property type="match status" value="1"/>
</dbReference>
<name>A0ABP9HRA7_9FLAO</name>